<proteinExistence type="inferred from homology"/>
<dbReference type="CDD" id="cd00293">
    <property type="entry name" value="USP-like"/>
    <property type="match status" value="1"/>
</dbReference>
<reference evidence="4 6" key="2">
    <citation type="submission" date="2018-06" db="EMBL/GenBank/DDBJ databases">
        <authorList>
            <consortium name="Pathogen Informatics"/>
            <person name="Doyle S."/>
        </authorList>
    </citation>
    <scope>NUCLEOTIDE SEQUENCE [LARGE SCALE GENOMIC DNA]</scope>
    <source>
        <strain evidence="4 6">NCTC11460</strain>
    </source>
</reference>
<dbReference type="SUPFAM" id="SSF52402">
    <property type="entry name" value="Adenine nucleotide alpha hydrolases-like"/>
    <property type="match status" value="1"/>
</dbReference>
<dbReference type="RefSeq" id="WP_002843705.1">
    <property type="nucleotide sequence ID" value="NZ_CAMPYD010000002.1"/>
</dbReference>
<dbReference type="InterPro" id="IPR014729">
    <property type="entry name" value="Rossmann-like_a/b/a_fold"/>
</dbReference>
<dbReference type="InterPro" id="IPR006016">
    <property type="entry name" value="UspA"/>
</dbReference>
<evidence type="ECO:0000313" key="5">
    <source>
        <dbReference type="Proteomes" id="UP000070326"/>
    </source>
</evidence>
<gene>
    <name evidence="3" type="ORF">HMPREF3195_00581</name>
    <name evidence="4" type="ORF">NCTC11460_01355</name>
</gene>
<comment type="similarity">
    <text evidence="1">Belongs to the universal stress protein A family.</text>
</comment>
<protein>
    <submittedName>
        <fullName evidence="3">Universal stress family protein</fullName>
    </submittedName>
    <submittedName>
        <fullName evidence="4">Universal stress protein family</fullName>
    </submittedName>
</protein>
<evidence type="ECO:0000313" key="3">
    <source>
        <dbReference type="EMBL" id="KXI13778.1"/>
    </source>
</evidence>
<name>A0A135YWJ6_9FIRM</name>
<organism evidence="3 5">
    <name type="scientific">Peptostreptococcus anaerobius</name>
    <dbReference type="NCBI Taxonomy" id="1261"/>
    <lineage>
        <taxon>Bacteria</taxon>
        <taxon>Bacillati</taxon>
        <taxon>Bacillota</taxon>
        <taxon>Clostridia</taxon>
        <taxon>Peptostreptococcales</taxon>
        <taxon>Peptostreptococcaceae</taxon>
        <taxon>Peptostreptococcus</taxon>
    </lineage>
</organism>
<dbReference type="PANTHER" id="PTHR46268">
    <property type="entry name" value="STRESS RESPONSE PROTEIN NHAX"/>
    <property type="match status" value="1"/>
</dbReference>
<evidence type="ECO:0000256" key="1">
    <source>
        <dbReference type="ARBA" id="ARBA00008791"/>
    </source>
</evidence>
<feature type="domain" description="UspA" evidence="2">
    <location>
        <begin position="3"/>
        <end position="135"/>
    </location>
</feature>
<dbReference type="Gene3D" id="3.40.50.620">
    <property type="entry name" value="HUPs"/>
    <property type="match status" value="1"/>
</dbReference>
<dbReference type="PATRIC" id="fig|1261.3.peg.1158"/>
<dbReference type="EMBL" id="UGTB01000004">
    <property type="protein sequence ID" value="SUB61422.1"/>
    <property type="molecule type" value="Genomic_DNA"/>
</dbReference>
<dbReference type="EMBL" id="LSQZ01000018">
    <property type="protein sequence ID" value="KXI13778.1"/>
    <property type="molecule type" value="Genomic_DNA"/>
</dbReference>
<evidence type="ECO:0000259" key="2">
    <source>
        <dbReference type="Pfam" id="PF00582"/>
    </source>
</evidence>
<dbReference type="PANTHER" id="PTHR46268:SF6">
    <property type="entry name" value="UNIVERSAL STRESS PROTEIN UP12"/>
    <property type="match status" value="1"/>
</dbReference>
<dbReference type="Pfam" id="PF00582">
    <property type="entry name" value="Usp"/>
    <property type="match status" value="1"/>
</dbReference>
<dbReference type="STRING" id="1261.HMPREF3195_00581"/>
<sequence length="136" mass="15095">MEVRKILVPIDGTERSMHSLDFVKGSYDKDEVSVSIINVKELVFIDGISMSDEIKTSEMIGKELLEKAKSYLEGYDVKGIFAFGYAGDEIVRRSKEEGTDLIVMTKSTKKGLTRIIGSCTSYVLKHAEAAVLIIPE</sequence>
<dbReference type="AlphaFoldDB" id="A0A135YWJ6"/>
<dbReference type="Proteomes" id="UP000070326">
    <property type="component" value="Unassembled WGS sequence"/>
</dbReference>
<dbReference type="GeneID" id="79842647"/>
<evidence type="ECO:0000313" key="4">
    <source>
        <dbReference type="EMBL" id="SUB61422.1"/>
    </source>
</evidence>
<reference evidence="3 5" key="1">
    <citation type="submission" date="2016-02" db="EMBL/GenBank/DDBJ databases">
        <authorList>
            <person name="Wen L."/>
            <person name="He K."/>
            <person name="Yang H."/>
        </authorList>
    </citation>
    <scope>NUCLEOTIDE SEQUENCE [LARGE SCALE GENOMIC DNA]</scope>
    <source>
        <strain evidence="3 5">MJR8628A</strain>
    </source>
</reference>
<dbReference type="PRINTS" id="PR01438">
    <property type="entry name" value="UNVRSLSTRESS"/>
</dbReference>
<evidence type="ECO:0000313" key="6">
    <source>
        <dbReference type="Proteomes" id="UP000255101"/>
    </source>
</evidence>
<dbReference type="InterPro" id="IPR006015">
    <property type="entry name" value="Universal_stress_UspA"/>
</dbReference>
<dbReference type="eggNOG" id="COG0589">
    <property type="taxonomic scope" value="Bacteria"/>
</dbReference>
<dbReference type="Proteomes" id="UP000255101">
    <property type="component" value="Unassembled WGS sequence"/>
</dbReference>
<accession>A0A135YWJ6</accession>